<dbReference type="VEuPathDB" id="HostDB:ENSRNOG00000032991"/>
<dbReference type="Bgee" id="ENSRNOG00000032991">
    <property type="expression patterns" value="Expressed in spleen and 6 other cell types or tissues"/>
</dbReference>
<dbReference type="GO" id="GO:0045780">
    <property type="term" value="P:positive regulation of bone resorption"/>
    <property type="evidence" value="ECO:0000266"/>
    <property type="project" value="RGD"/>
</dbReference>
<dbReference type="RGD" id="1560678">
    <property type="gene designation" value="Rufy4"/>
</dbReference>
<protein>
    <submittedName>
        <fullName evidence="4">RUN and FYVE domain containing 4</fullName>
    </submittedName>
</protein>
<keyword evidence="1" id="KW-0175">Coiled coil</keyword>
<name>F1M513_RAT</name>
<gene>
    <name evidence="4 6" type="primary">Rufy4</name>
</gene>
<reference evidence="4" key="1">
    <citation type="submission" date="2024-01" db="EMBL/GenBank/DDBJ databases">
        <title>GRCr8: a new rat reference genome assembly contstructed from accurate long reads and long range scaffolding.</title>
        <authorList>
            <person name="Doris P.A."/>
            <person name="Kalbfleisch T."/>
            <person name="Li K."/>
            <person name="Howe K."/>
            <person name="Wood J."/>
        </authorList>
    </citation>
    <scope>NUCLEOTIDE SEQUENCE [LARGE SCALE GENOMIC DNA]</scope>
    <source>
        <strain evidence="4">Brown Norway</strain>
    </source>
</reference>
<dbReference type="PANTHER" id="PTHR47732">
    <property type="entry name" value="RUN AND FYVE DOMAIN-CONTAINING PROTEIN 4"/>
    <property type="match status" value="1"/>
</dbReference>
<dbReference type="GO" id="GO:0045921">
    <property type="term" value="P:positive regulation of exocytosis"/>
    <property type="evidence" value="ECO:0000266"/>
    <property type="project" value="RGD"/>
</dbReference>
<evidence type="ECO:0000313" key="5">
    <source>
        <dbReference type="Proteomes" id="UP000002494"/>
    </source>
</evidence>
<dbReference type="InterPro" id="IPR059036">
    <property type="entry name" value="RUFY4_dom"/>
</dbReference>
<dbReference type="InterPro" id="IPR037213">
    <property type="entry name" value="Run_dom_sf"/>
</dbReference>
<dbReference type="GO" id="GO:0008270">
    <property type="term" value="F:zinc ion binding"/>
    <property type="evidence" value="ECO:0007669"/>
    <property type="project" value="UniProtKB-KW"/>
</dbReference>
<dbReference type="GO" id="GO:0034452">
    <property type="term" value="F:dynactin binding"/>
    <property type="evidence" value="ECO:0000266"/>
    <property type="project" value="RGD"/>
</dbReference>
<reference evidence="4" key="2">
    <citation type="submission" date="2025-08" db="UniProtKB">
        <authorList>
            <consortium name="Ensembl"/>
        </authorList>
    </citation>
    <scope>IDENTIFICATION</scope>
    <source>
        <strain evidence="4">Brown Norway</strain>
    </source>
</reference>
<dbReference type="Proteomes" id="UP000002494">
    <property type="component" value="Chromosome 9"/>
</dbReference>
<dbReference type="GO" id="GO:0061763">
    <property type="term" value="P:multivesicular body-lysosome fusion"/>
    <property type="evidence" value="ECO:0000266"/>
    <property type="project" value="RGD"/>
</dbReference>
<reference evidence="4" key="3">
    <citation type="submission" date="2025-09" db="UniProtKB">
        <authorList>
            <consortium name="Ensembl"/>
        </authorList>
    </citation>
    <scope>IDENTIFICATION</scope>
    <source>
        <strain evidence="4">Brown Norway</strain>
    </source>
</reference>
<feature type="domain" description="RUN" evidence="3">
    <location>
        <begin position="33"/>
        <end position="166"/>
    </location>
</feature>
<dbReference type="SUPFAM" id="SSF140741">
    <property type="entry name" value="RUN domain-like"/>
    <property type="match status" value="1"/>
</dbReference>
<evidence type="ECO:0000256" key="1">
    <source>
        <dbReference type="SAM" id="Coils"/>
    </source>
</evidence>
<feature type="coiled-coil region" evidence="1">
    <location>
        <begin position="421"/>
        <end position="494"/>
    </location>
</feature>
<dbReference type="ExpressionAtlas" id="F1M513">
    <property type="expression patterns" value="baseline"/>
</dbReference>
<sequence length="558" mass="63173">MAEKETILKISRNLKNAVSAILQGYGDGQGPVTDTSAELHRLCGCLELLLQFDQKEQRSFLGARKDYWDFLFTALRRQRGYTEQMNFICSQDKLKTSLGKGRAFIRLCLAHGQLAESMQLCLLNPQLTREWYGPRSPLLCPELQGDILDSLYTLNGVAFNLDLQRPDLDEAWPMFSESHYSSPSRTRERRPRKPKGFPEEVRCSKGQQLQGPEAGGTSCLQDATTEDLPPDLRTPLQQDHLPTFLEEKREDSRSLSCPQSIWETGREGFRLDQEGGPKTRKLLENSTASIQQQKGGAKDVQMQLTGRKDEGKGSLPGTEGRKTTEGIQERATDWNHAQELLAPSLQGREEDAELGYRHGWDQPGALGQSWVLGSKKGPTTGKPQEWTGVTRATVQKDQTEVPLQQEVIKEPGYGLQLTEVQAQCQEQLQAQEGELQALQEQLSRCQEERALLQAMLEQKQQEAERRAAMYEKELEGQRDLVQAMKRRVLELIQEKDHQWQRLQQLSTVTPGHCMGCNKVFRRLSRRYPCRLQEERALLPSLCPAGRNPGHLTKIAQGT</sequence>
<dbReference type="GO" id="GO:0032266">
    <property type="term" value="F:phosphatidylinositol-3-phosphate binding"/>
    <property type="evidence" value="ECO:0000266"/>
    <property type="project" value="RGD"/>
</dbReference>
<dbReference type="GO" id="GO:0000045">
    <property type="term" value="P:autophagosome assembly"/>
    <property type="evidence" value="ECO:0000266"/>
    <property type="project" value="RGD"/>
</dbReference>
<organism evidence="4 5">
    <name type="scientific">Rattus norvegicus</name>
    <name type="common">Rat</name>
    <dbReference type="NCBI Taxonomy" id="10116"/>
    <lineage>
        <taxon>Eukaryota</taxon>
        <taxon>Metazoa</taxon>
        <taxon>Chordata</taxon>
        <taxon>Craniata</taxon>
        <taxon>Vertebrata</taxon>
        <taxon>Euteleostomi</taxon>
        <taxon>Mammalia</taxon>
        <taxon>Eutheria</taxon>
        <taxon>Euarchontoglires</taxon>
        <taxon>Glires</taxon>
        <taxon>Rodentia</taxon>
        <taxon>Myomorpha</taxon>
        <taxon>Muroidea</taxon>
        <taxon>Muridae</taxon>
        <taxon>Murinae</taxon>
        <taxon>Rattus</taxon>
    </lineage>
</organism>
<evidence type="ECO:0000256" key="2">
    <source>
        <dbReference type="SAM" id="MobiDB-lite"/>
    </source>
</evidence>
<dbReference type="InterPro" id="IPR042939">
    <property type="entry name" value="RUFY4"/>
</dbReference>
<dbReference type="GlyGen" id="F1M513">
    <property type="glycosylation" value="1 site"/>
</dbReference>
<dbReference type="GO" id="GO:0036019">
    <property type="term" value="C:endolysosome"/>
    <property type="evidence" value="ECO:0000266"/>
    <property type="project" value="RGD"/>
</dbReference>
<dbReference type="GO" id="GO:2001019">
    <property type="term" value="P:positive regulation of retrograde axon cargo transport"/>
    <property type="evidence" value="ECO:0000266"/>
    <property type="project" value="RGD"/>
</dbReference>
<dbReference type="SMR" id="F1M513"/>
<dbReference type="AGR" id="RGD:1560678"/>
<dbReference type="OrthoDB" id="9044749at2759"/>
<dbReference type="PROSITE" id="PS50826">
    <property type="entry name" value="RUN"/>
    <property type="match status" value="1"/>
</dbReference>
<evidence type="ECO:0000313" key="6">
    <source>
        <dbReference type="RGD" id="1560678"/>
    </source>
</evidence>
<proteinExistence type="predicted"/>
<dbReference type="GeneTree" id="ENSGT00940000154044"/>
<dbReference type="AlphaFoldDB" id="F1M513"/>
<evidence type="ECO:0000313" key="4">
    <source>
        <dbReference type="Ensembl" id="ENSRNOP00000042319.7"/>
    </source>
</evidence>
<accession>F1M513</accession>
<dbReference type="OMA" id="APGCCVG"/>
<dbReference type="Pfam" id="PF25366">
    <property type="entry name" value="RUFY4"/>
    <property type="match status" value="1"/>
</dbReference>
<dbReference type="GO" id="GO:0071353">
    <property type="term" value="P:cellular response to interleukin-4"/>
    <property type="evidence" value="ECO:0000266"/>
    <property type="project" value="RGD"/>
</dbReference>
<dbReference type="Ensembl" id="ENSRNOT00000046019.7">
    <property type="protein sequence ID" value="ENSRNOP00000042319.7"/>
    <property type="gene ID" value="ENSRNOG00000032991.7"/>
</dbReference>
<dbReference type="PANTHER" id="PTHR47732:SF1">
    <property type="entry name" value="RUN AND FYVE DOMAIN-CONTAINING PROTEIN 4"/>
    <property type="match status" value="1"/>
</dbReference>
<keyword evidence="5" id="KW-1185">Reference proteome</keyword>
<dbReference type="InterPro" id="IPR004012">
    <property type="entry name" value="Run_dom"/>
</dbReference>
<feature type="region of interest" description="Disordered" evidence="2">
    <location>
        <begin position="289"/>
        <end position="325"/>
    </location>
</feature>
<dbReference type="GO" id="GO:0005776">
    <property type="term" value="C:autophagosome"/>
    <property type="evidence" value="ECO:0000266"/>
    <property type="project" value="RGD"/>
</dbReference>
<evidence type="ECO:0000259" key="3">
    <source>
        <dbReference type="PROSITE" id="PS50826"/>
    </source>
</evidence>
<dbReference type="Gene3D" id="1.20.58.900">
    <property type="match status" value="1"/>
</dbReference>
<dbReference type="KEGG" id="rno:301510"/>
<feature type="region of interest" description="Disordered" evidence="2">
    <location>
        <begin position="176"/>
        <end position="235"/>
    </location>
</feature>
<dbReference type="Pfam" id="PF02759">
    <property type="entry name" value="RUN"/>
    <property type="match status" value="1"/>
</dbReference>
<dbReference type="GO" id="GO:0016239">
    <property type="term" value="P:positive regulation of macroautophagy"/>
    <property type="evidence" value="ECO:0000266"/>
    <property type="project" value="RGD"/>
</dbReference>
<dbReference type="CTD" id="285180"/>